<dbReference type="GeneID" id="19107428"/>
<reference evidence="1 2" key="1">
    <citation type="journal article" date="2012" name="PLoS Pathog.">
        <title>Diverse lifestyles and strategies of plant pathogenesis encoded in the genomes of eighteen Dothideomycetes fungi.</title>
        <authorList>
            <person name="Ohm R.A."/>
            <person name="Feau N."/>
            <person name="Henrissat B."/>
            <person name="Schoch C.L."/>
            <person name="Horwitz B.A."/>
            <person name="Barry K.W."/>
            <person name="Condon B.J."/>
            <person name="Copeland A.C."/>
            <person name="Dhillon B."/>
            <person name="Glaser F."/>
            <person name="Hesse C.N."/>
            <person name="Kosti I."/>
            <person name="LaButti K."/>
            <person name="Lindquist E.A."/>
            <person name="Lucas S."/>
            <person name="Salamov A.A."/>
            <person name="Bradshaw R.E."/>
            <person name="Ciuffetti L."/>
            <person name="Hamelin R.C."/>
            <person name="Kema G.H.J."/>
            <person name="Lawrence C."/>
            <person name="Scott J.A."/>
            <person name="Spatafora J.W."/>
            <person name="Turgeon B.G."/>
            <person name="de Wit P.J.G.M."/>
            <person name="Zhong S."/>
            <person name="Goodwin S.B."/>
            <person name="Grigoriev I.V."/>
        </authorList>
    </citation>
    <scope>NUCLEOTIDE SEQUENCE [LARGE SCALE GENOMIC DNA]</scope>
    <source>
        <strain evidence="1 2">UAMH 10762</strain>
    </source>
</reference>
<dbReference type="KEGG" id="bcom:BAUCODRAFT_119614"/>
<sequence length="109" mass="11944">MAYTALTAAPSELLVLSRVLSTSIDKRHPTIASMVNATGEWLSESSRVGLGPQSGLTSDERCMRQNTNWTSRAGPQCSLLDYLSAHAQELYLPHSSTDPSFVSRIRIHL</sequence>
<dbReference type="HOGENOM" id="CLU_2183458_0_0_1"/>
<evidence type="ECO:0000313" key="2">
    <source>
        <dbReference type="Proteomes" id="UP000011761"/>
    </source>
</evidence>
<dbReference type="AlphaFoldDB" id="M2NKT3"/>
<dbReference type="RefSeq" id="XP_007672555.1">
    <property type="nucleotide sequence ID" value="XM_007674365.1"/>
</dbReference>
<gene>
    <name evidence="1" type="ORF">BAUCODRAFT_119614</name>
</gene>
<name>M2NKT3_BAUPA</name>
<accession>M2NKT3</accession>
<organism evidence="1 2">
    <name type="scientific">Baudoinia panamericana (strain UAMH 10762)</name>
    <name type="common">Angels' share fungus</name>
    <name type="synonym">Baudoinia compniacensis (strain UAMH 10762)</name>
    <dbReference type="NCBI Taxonomy" id="717646"/>
    <lineage>
        <taxon>Eukaryota</taxon>
        <taxon>Fungi</taxon>
        <taxon>Dikarya</taxon>
        <taxon>Ascomycota</taxon>
        <taxon>Pezizomycotina</taxon>
        <taxon>Dothideomycetes</taxon>
        <taxon>Dothideomycetidae</taxon>
        <taxon>Mycosphaerellales</taxon>
        <taxon>Teratosphaeriaceae</taxon>
        <taxon>Baudoinia</taxon>
    </lineage>
</organism>
<evidence type="ECO:0000313" key="1">
    <source>
        <dbReference type="EMBL" id="EMD00055.1"/>
    </source>
</evidence>
<keyword evidence="2" id="KW-1185">Reference proteome</keyword>
<dbReference type="Proteomes" id="UP000011761">
    <property type="component" value="Unassembled WGS sequence"/>
</dbReference>
<dbReference type="EMBL" id="KB445551">
    <property type="protein sequence ID" value="EMD00055.1"/>
    <property type="molecule type" value="Genomic_DNA"/>
</dbReference>
<protein>
    <submittedName>
        <fullName evidence="1">Uncharacterized protein</fullName>
    </submittedName>
</protein>
<proteinExistence type="predicted"/>